<dbReference type="PANTHER" id="PTHR43757:SF2">
    <property type="entry name" value="AMINOMETHYLTRANSFERASE, MITOCHONDRIAL"/>
    <property type="match status" value="1"/>
</dbReference>
<dbReference type="SUPFAM" id="SSF101790">
    <property type="entry name" value="Aminomethyltransferase beta-barrel domain"/>
    <property type="match status" value="1"/>
</dbReference>
<evidence type="ECO:0000256" key="2">
    <source>
        <dbReference type="ARBA" id="ARBA00012616"/>
    </source>
</evidence>
<dbReference type="Gene3D" id="4.10.1250.10">
    <property type="entry name" value="Aminomethyltransferase fragment"/>
    <property type="match status" value="1"/>
</dbReference>
<dbReference type="InterPro" id="IPR006223">
    <property type="entry name" value="GcvT"/>
</dbReference>
<name>A0A1B1YJF2_THEST</name>
<dbReference type="InterPro" id="IPR028896">
    <property type="entry name" value="GcvT/YgfZ/DmdA"/>
</dbReference>
<comment type="function">
    <text evidence="7">The glycine cleavage system catalyzes the degradation of glycine.</text>
</comment>
<comment type="subunit">
    <text evidence="7">The glycine cleavage system is composed of four proteins: P, T, L and H.</text>
</comment>
<evidence type="ECO:0000256" key="4">
    <source>
        <dbReference type="ARBA" id="ARBA00022679"/>
    </source>
</evidence>
<dbReference type="Pfam" id="PF01571">
    <property type="entry name" value="GCV_T"/>
    <property type="match status" value="1"/>
</dbReference>
<dbReference type="PIRSF" id="PIRSF006487">
    <property type="entry name" value="GcvT"/>
    <property type="match status" value="1"/>
</dbReference>
<dbReference type="GO" id="GO:0005829">
    <property type="term" value="C:cytosol"/>
    <property type="evidence" value="ECO:0007669"/>
    <property type="project" value="TreeGrafter"/>
</dbReference>
<dbReference type="GO" id="GO:0005960">
    <property type="term" value="C:glycine cleavage complex"/>
    <property type="evidence" value="ECO:0007669"/>
    <property type="project" value="InterPro"/>
</dbReference>
<dbReference type="Proteomes" id="UP000092931">
    <property type="component" value="Chromosome"/>
</dbReference>
<dbReference type="FunFam" id="2.40.30.110:FF:000003">
    <property type="entry name" value="Aminomethyltransferase"/>
    <property type="match status" value="1"/>
</dbReference>
<evidence type="ECO:0000256" key="3">
    <source>
        <dbReference type="ARBA" id="ARBA00022576"/>
    </source>
</evidence>
<dbReference type="Pfam" id="PF08669">
    <property type="entry name" value="GCV_T_C"/>
    <property type="match status" value="1"/>
</dbReference>
<gene>
    <name evidence="7" type="primary">gcvT</name>
    <name evidence="11" type="ORF">CSTERLE_04625</name>
</gene>
<dbReference type="EC" id="2.1.2.10" evidence="2 7"/>
<dbReference type="GO" id="GO:0004047">
    <property type="term" value="F:aminomethyltransferase activity"/>
    <property type="evidence" value="ECO:0007669"/>
    <property type="project" value="UniProtKB-UniRule"/>
</dbReference>
<sequence length="365" mass="40625">MKRTPLYDRHCELGAKIVDFHGWALPLQYSGIIEEHRKVRNAAGLFDVSHMGEIAVEGPDATEFVQRIITNDISRTKDFRIVYSPMCNPDGGVVDDILVYKFSSDFYLLVVNASNTDKDYQWIMENLRGRVEVKNLSEEYAQMAVQGPEAGKILQKLVNIRLEELKFYNFVPEAEICGRKAIISRTGYTGEDGFEIYVKSEFAPVIWDSLLDAGKDCGLVPAGLGARDTLRFEAALPLYGQELSEEITPLEAGLGRFVKLDKDDFIGKAALLKQKSTGVKRRIAGLEMVDRGIPRTGYDVTADGVKIGYVTSGNFSPTLGKNLGMALVDSAYSEVGQEVSVVIRNKELKARIVVLPFYSKRYVKG</sequence>
<comment type="similarity">
    <text evidence="1 7">Belongs to the GcvT family.</text>
</comment>
<dbReference type="InterPro" id="IPR029043">
    <property type="entry name" value="GcvT/YgfZ_C"/>
</dbReference>
<dbReference type="EMBL" id="CP014673">
    <property type="protein sequence ID" value="ANX00920.1"/>
    <property type="molecule type" value="Genomic_DNA"/>
</dbReference>
<dbReference type="GO" id="GO:0008483">
    <property type="term" value="F:transaminase activity"/>
    <property type="evidence" value="ECO:0007669"/>
    <property type="project" value="UniProtKB-KW"/>
</dbReference>
<protein>
    <recommendedName>
        <fullName evidence="2 7">Aminomethyltransferase</fullName>
        <ecNumber evidence="2 7">2.1.2.10</ecNumber>
    </recommendedName>
    <alternativeName>
        <fullName evidence="5 7">Glycine cleavage system T protein</fullName>
    </alternativeName>
</protein>
<keyword evidence="3 7" id="KW-0032">Aminotransferase</keyword>
<evidence type="ECO:0000259" key="9">
    <source>
        <dbReference type="Pfam" id="PF01571"/>
    </source>
</evidence>
<evidence type="ECO:0000313" key="11">
    <source>
        <dbReference type="EMBL" id="ANX00920.1"/>
    </source>
</evidence>
<dbReference type="InterPro" id="IPR013977">
    <property type="entry name" value="GcvT_C"/>
</dbReference>
<evidence type="ECO:0000256" key="1">
    <source>
        <dbReference type="ARBA" id="ARBA00008609"/>
    </source>
</evidence>
<keyword evidence="4 7" id="KW-0808">Transferase</keyword>
<feature type="domain" description="GCVT N-terminal" evidence="9">
    <location>
        <begin position="6"/>
        <end position="262"/>
    </location>
</feature>
<dbReference type="Gene3D" id="3.30.70.1400">
    <property type="entry name" value="Aminomethyltransferase beta-barrel domains"/>
    <property type="match status" value="1"/>
</dbReference>
<feature type="binding site" evidence="8">
    <location>
        <position position="195"/>
    </location>
    <ligand>
        <name>substrate</name>
    </ligand>
</feature>
<evidence type="ECO:0000256" key="6">
    <source>
        <dbReference type="ARBA" id="ARBA00047665"/>
    </source>
</evidence>
<evidence type="ECO:0000256" key="7">
    <source>
        <dbReference type="HAMAP-Rule" id="MF_00259"/>
    </source>
</evidence>
<dbReference type="FunFam" id="3.30.70.1400:FF:000001">
    <property type="entry name" value="Aminomethyltransferase"/>
    <property type="match status" value="1"/>
</dbReference>
<accession>A0A1B1YJF2</accession>
<dbReference type="NCBIfam" id="TIGR00528">
    <property type="entry name" value="gcvT"/>
    <property type="match status" value="1"/>
</dbReference>
<dbReference type="AlphaFoldDB" id="A0A1B1YJF2"/>
<evidence type="ECO:0000256" key="5">
    <source>
        <dbReference type="ARBA" id="ARBA00031395"/>
    </source>
</evidence>
<feature type="domain" description="Aminomethyltransferase C-terminal" evidence="10">
    <location>
        <begin position="281"/>
        <end position="358"/>
    </location>
</feature>
<comment type="catalytic activity">
    <reaction evidence="6 7">
        <text>N(6)-[(R)-S(8)-aminomethyldihydrolipoyl]-L-lysyl-[protein] + (6S)-5,6,7,8-tetrahydrofolate = N(6)-[(R)-dihydrolipoyl]-L-lysyl-[protein] + (6R)-5,10-methylene-5,6,7,8-tetrahydrofolate + NH4(+)</text>
        <dbReference type="Rhea" id="RHEA:16945"/>
        <dbReference type="Rhea" id="RHEA-COMP:10475"/>
        <dbReference type="Rhea" id="RHEA-COMP:10492"/>
        <dbReference type="ChEBI" id="CHEBI:15636"/>
        <dbReference type="ChEBI" id="CHEBI:28938"/>
        <dbReference type="ChEBI" id="CHEBI:57453"/>
        <dbReference type="ChEBI" id="CHEBI:83100"/>
        <dbReference type="ChEBI" id="CHEBI:83143"/>
        <dbReference type="EC" id="2.1.2.10"/>
    </reaction>
</comment>
<dbReference type="InterPro" id="IPR027266">
    <property type="entry name" value="TrmE/GcvT-like"/>
</dbReference>
<dbReference type="GO" id="GO:0019464">
    <property type="term" value="P:glycine decarboxylation via glycine cleavage system"/>
    <property type="evidence" value="ECO:0007669"/>
    <property type="project" value="UniProtKB-UniRule"/>
</dbReference>
<dbReference type="InterPro" id="IPR022903">
    <property type="entry name" value="GcvT_bac"/>
</dbReference>
<dbReference type="SUPFAM" id="SSF103025">
    <property type="entry name" value="Folate-binding domain"/>
    <property type="match status" value="1"/>
</dbReference>
<dbReference type="Gene3D" id="2.40.30.110">
    <property type="entry name" value="Aminomethyltransferase beta-barrel domains"/>
    <property type="match status" value="1"/>
</dbReference>
<dbReference type="Gene3D" id="3.30.1360.120">
    <property type="entry name" value="Probable tRNA modification gtpase trme, domain 1"/>
    <property type="match status" value="1"/>
</dbReference>
<dbReference type="PANTHER" id="PTHR43757">
    <property type="entry name" value="AMINOMETHYLTRANSFERASE"/>
    <property type="match status" value="1"/>
</dbReference>
<dbReference type="HAMAP" id="MF_00259">
    <property type="entry name" value="GcvT"/>
    <property type="match status" value="1"/>
</dbReference>
<dbReference type="InterPro" id="IPR006222">
    <property type="entry name" value="GCVT_N"/>
</dbReference>
<proteinExistence type="inferred from homology"/>
<evidence type="ECO:0000313" key="12">
    <source>
        <dbReference type="Proteomes" id="UP000092931"/>
    </source>
</evidence>
<organism evidence="11 12">
    <name type="scientific">Thermoclostridium stercorarium subsp. leptospartum DSM 9219</name>
    <dbReference type="NCBI Taxonomy" id="1346611"/>
    <lineage>
        <taxon>Bacteria</taxon>
        <taxon>Bacillati</taxon>
        <taxon>Bacillota</taxon>
        <taxon>Clostridia</taxon>
        <taxon>Eubacteriales</taxon>
        <taxon>Oscillospiraceae</taxon>
        <taxon>Thermoclostridium</taxon>
    </lineage>
</organism>
<evidence type="ECO:0000256" key="8">
    <source>
        <dbReference type="PIRSR" id="PIRSR006487-1"/>
    </source>
</evidence>
<dbReference type="NCBIfam" id="NF001567">
    <property type="entry name" value="PRK00389.1"/>
    <property type="match status" value="1"/>
</dbReference>
<dbReference type="RefSeq" id="WP_034843616.1">
    <property type="nucleotide sequence ID" value="NZ_CP014673.1"/>
</dbReference>
<evidence type="ECO:0000259" key="10">
    <source>
        <dbReference type="Pfam" id="PF08669"/>
    </source>
</evidence>
<reference evidence="11 12" key="1">
    <citation type="submission" date="2016-02" db="EMBL/GenBank/DDBJ databases">
        <title>Comparison of Clostridium stercorarium subspecies using comparative genomics and transcriptomics.</title>
        <authorList>
            <person name="Schellenberg J."/>
            <person name="Thallinger G."/>
            <person name="Levin D.B."/>
            <person name="Zhang X."/>
            <person name="Alvare G."/>
            <person name="Fristensky B."/>
            <person name="Sparling R."/>
        </authorList>
    </citation>
    <scope>NUCLEOTIDE SEQUENCE [LARGE SCALE GENOMIC DNA]</scope>
    <source>
        <strain evidence="11 12">DSM 9219</strain>
    </source>
</reference>
<dbReference type="FunFam" id="4.10.1250.10:FF:000001">
    <property type="entry name" value="Aminomethyltransferase"/>
    <property type="match status" value="1"/>
</dbReference>